<accession>A0A2S8FGF1</accession>
<dbReference type="Pfam" id="PF00884">
    <property type="entry name" value="Sulfatase"/>
    <property type="match status" value="1"/>
</dbReference>
<dbReference type="CDD" id="cd16027">
    <property type="entry name" value="SGSH"/>
    <property type="match status" value="1"/>
</dbReference>
<evidence type="ECO:0000313" key="4">
    <source>
        <dbReference type="EMBL" id="PQO31223.1"/>
    </source>
</evidence>
<name>A0A2S8FGF1_9BACT</name>
<evidence type="ECO:0000259" key="3">
    <source>
        <dbReference type="Pfam" id="PF00884"/>
    </source>
</evidence>
<feature type="domain" description="Sulfatase N-terminal" evidence="3">
    <location>
        <begin position="58"/>
        <end position="359"/>
    </location>
</feature>
<dbReference type="EMBL" id="PUIA01000037">
    <property type="protein sequence ID" value="PQO31223.1"/>
    <property type="molecule type" value="Genomic_DNA"/>
</dbReference>
<dbReference type="SUPFAM" id="SSF53649">
    <property type="entry name" value="Alkaline phosphatase-like"/>
    <property type="match status" value="1"/>
</dbReference>
<sequence length="525" mass="59430">MQVELLYFKMGRIHEQYSRPPASHLSLTMRRNILSLAPLALVILFGLLAVPALAADRPNIVWIFAEDMNDWMGCYGDDTVPTPNIDALANNGVRFNRAYMPAGVCSATRSAIALGAMQTSLGVHNHRSSRQRYPGEEIRLPKEVKTVYQTLRAGGYHVINYGPKSDFNFLWASQNEKELKKRNGTSAIPAASESDLLYDVNVLPWAPSNDLLPGLLAACPDDKPVFLQLQLRGGKNNGKFSGFPQGKTSAEDVEVVPYYADLPSVRNEIAHHYDCIRQTDEEVGQIVKTLKEHGFDKNTIVFFFTDHGMKLPRHKQWLYEGSIRVPLVIAGPGIPVGTTRDDLVSGIDITAATLALAGINQPKYMEAKDFFADDYKRDYVISARDRCDYTIERVRAVTGQRFKYLRNFKTDRPFMQPQYRDGEAFMKDLKAYYKAGKMNEIESFIMSETRVPEELYDLENDPHEIHNLANDPAYREQLEKCRGILNAWIEQTGDQGQYDESVESLKGVLQQWSKQAVNPEYDKAR</sequence>
<dbReference type="Proteomes" id="UP000240009">
    <property type="component" value="Unassembled WGS sequence"/>
</dbReference>
<dbReference type="PANTHER" id="PTHR42693:SF53">
    <property type="entry name" value="ENDO-4-O-SULFATASE"/>
    <property type="match status" value="1"/>
</dbReference>
<dbReference type="GO" id="GO:0004065">
    <property type="term" value="F:arylsulfatase activity"/>
    <property type="evidence" value="ECO:0007669"/>
    <property type="project" value="TreeGrafter"/>
</dbReference>
<organism evidence="4 5">
    <name type="scientific">Blastopirellula marina</name>
    <dbReference type="NCBI Taxonomy" id="124"/>
    <lineage>
        <taxon>Bacteria</taxon>
        <taxon>Pseudomonadati</taxon>
        <taxon>Planctomycetota</taxon>
        <taxon>Planctomycetia</taxon>
        <taxon>Pirellulales</taxon>
        <taxon>Pirellulaceae</taxon>
        <taxon>Blastopirellula</taxon>
    </lineage>
</organism>
<dbReference type="InterPro" id="IPR050738">
    <property type="entry name" value="Sulfatase"/>
</dbReference>
<proteinExistence type="inferred from homology"/>
<comment type="similarity">
    <text evidence="1">Belongs to the sulfatase family.</text>
</comment>
<dbReference type="InterPro" id="IPR017850">
    <property type="entry name" value="Alkaline_phosphatase_core_sf"/>
</dbReference>
<comment type="caution">
    <text evidence="4">The sequence shown here is derived from an EMBL/GenBank/DDBJ whole genome shotgun (WGS) entry which is preliminary data.</text>
</comment>
<gene>
    <name evidence="4" type="ORF">C5Y96_12825</name>
</gene>
<protein>
    <submittedName>
        <fullName evidence="4">Sulfatase</fullName>
    </submittedName>
</protein>
<dbReference type="Gene3D" id="3.40.720.10">
    <property type="entry name" value="Alkaline Phosphatase, subunit A"/>
    <property type="match status" value="1"/>
</dbReference>
<evidence type="ECO:0000256" key="1">
    <source>
        <dbReference type="ARBA" id="ARBA00008779"/>
    </source>
</evidence>
<reference evidence="4 5" key="1">
    <citation type="submission" date="2018-02" db="EMBL/GenBank/DDBJ databases">
        <title>Comparative genomes isolates from brazilian mangrove.</title>
        <authorList>
            <person name="Araujo J.E."/>
            <person name="Taketani R.G."/>
            <person name="Silva M.C.P."/>
            <person name="Loureco M.V."/>
            <person name="Andreote F.D."/>
        </authorList>
    </citation>
    <scope>NUCLEOTIDE SEQUENCE [LARGE SCALE GENOMIC DNA]</scope>
    <source>
        <strain evidence="4 5">HEX-2 MGV</strain>
    </source>
</reference>
<evidence type="ECO:0000256" key="2">
    <source>
        <dbReference type="ARBA" id="ARBA00022801"/>
    </source>
</evidence>
<evidence type="ECO:0000313" key="5">
    <source>
        <dbReference type="Proteomes" id="UP000240009"/>
    </source>
</evidence>
<dbReference type="AlphaFoldDB" id="A0A2S8FGF1"/>
<dbReference type="InterPro" id="IPR000917">
    <property type="entry name" value="Sulfatase_N"/>
</dbReference>
<keyword evidence="2" id="KW-0378">Hydrolase</keyword>
<dbReference type="PANTHER" id="PTHR42693">
    <property type="entry name" value="ARYLSULFATASE FAMILY MEMBER"/>
    <property type="match status" value="1"/>
</dbReference>